<gene>
    <name evidence="2" type="ORF">BUY34_13235</name>
</gene>
<accession>A0A2T4LP15</accession>
<proteinExistence type="predicted"/>
<keyword evidence="1" id="KW-0472">Membrane</keyword>
<protein>
    <recommendedName>
        <fullName evidence="4">Phage protein</fullName>
    </recommendedName>
</protein>
<keyword evidence="1" id="KW-0812">Transmembrane</keyword>
<name>A0A2T4LP15_9STAP</name>
<reference evidence="2 3" key="1">
    <citation type="journal article" date="2016" name="Front. Microbiol.">
        <title>Comprehensive Phylogenetic Analysis of Bovine Non-aureus Staphylococci Species Based on Whole-Genome Sequencing.</title>
        <authorList>
            <person name="Naushad S."/>
            <person name="Barkema H.W."/>
            <person name="Luby C."/>
            <person name="Condas L.A."/>
            <person name="Nobrega D.B."/>
            <person name="Carson D.A."/>
            <person name="De Buck J."/>
        </authorList>
    </citation>
    <scope>NUCLEOTIDE SEQUENCE [LARGE SCALE GENOMIC DNA]</scope>
    <source>
        <strain evidence="2 3">SNUC 3829</strain>
    </source>
</reference>
<feature type="transmembrane region" description="Helical" evidence="1">
    <location>
        <begin position="30"/>
        <end position="48"/>
    </location>
</feature>
<dbReference type="AlphaFoldDB" id="A0A2T4LP15"/>
<dbReference type="Proteomes" id="UP000241208">
    <property type="component" value="Unassembled WGS sequence"/>
</dbReference>
<evidence type="ECO:0000313" key="2">
    <source>
        <dbReference type="EMBL" id="PTF59830.1"/>
    </source>
</evidence>
<organism evidence="2 3">
    <name type="scientific">Staphylococcus cohnii</name>
    <dbReference type="NCBI Taxonomy" id="29382"/>
    <lineage>
        <taxon>Bacteria</taxon>
        <taxon>Bacillati</taxon>
        <taxon>Bacillota</taxon>
        <taxon>Bacilli</taxon>
        <taxon>Bacillales</taxon>
        <taxon>Staphylococcaceae</taxon>
        <taxon>Staphylococcus</taxon>
        <taxon>Staphylococcus cohnii species complex</taxon>
    </lineage>
</organism>
<sequence length="62" mass="7040">MININLNQFGNKIGNLVLINIYENNNLNSLLSLGFILAGLSFIYDMFFKQATTKVEENGRKD</sequence>
<evidence type="ECO:0000256" key="1">
    <source>
        <dbReference type="SAM" id="Phobius"/>
    </source>
</evidence>
<dbReference type="EMBL" id="PYZR01000304">
    <property type="protein sequence ID" value="PTF59830.1"/>
    <property type="molecule type" value="Genomic_DNA"/>
</dbReference>
<keyword evidence="1" id="KW-1133">Transmembrane helix</keyword>
<comment type="caution">
    <text evidence="2">The sequence shown here is derived from an EMBL/GenBank/DDBJ whole genome shotgun (WGS) entry which is preliminary data.</text>
</comment>
<evidence type="ECO:0000313" key="3">
    <source>
        <dbReference type="Proteomes" id="UP000241208"/>
    </source>
</evidence>
<evidence type="ECO:0008006" key="4">
    <source>
        <dbReference type="Google" id="ProtNLM"/>
    </source>
</evidence>